<organism evidence="1 2">
    <name type="scientific">Pseudomonas chlororaphis</name>
    <dbReference type="NCBI Taxonomy" id="587753"/>
    <lineage>
        <taxon>Bacteria</taxon>
        <taxon>Pseudomonadati</taxon>
        <taxon>Pseudomonadota</taxon>
        <taxon>Gammaproteobacteria</taxon>
        <taxon>Pseudomonadales</taxon>
        <taxon>Pseudomonadaceae</taxon>
        <taxon>Pseudomonas</taxon>
    </lineage>
</organism>
<proteinExistence type="predicted"/>
<evidence type="ECO:0000313" key="2">
    <source>
        <dbReference type="Proteomes" id="UP000185578"/>
    </source>
</evidence>
<comment type="caution">
    <text evidence="1">The sequence shown here is derived from an EMBL/GenBank/DDBJ whole genome shotgun (WGS) entry which is preliminary data.</text>
</comment>
<evidence type="ECO:0000313" key="1">
    <source>
        <dbReference type="EMBL" id="OLF53767.1"/>
    </source>
</evidence>
<dbReference type="AlphaFoldDB" id="A0A1Q8EPP4"/>
<reference evidence="1 2" key="1">
    <citation type="submission" date="2016-12" db="EMBL/GenBank/DDBJ databases">
        <authorList>
            <person name="Song W.-J."/>
            <person name="Kurnit D.M."/>
        </authorList>
    </citation>
    <scope>NUCLEOTIDE SEQUENCE [LARGE SCALE GENOMIC DNA]</scope>
    <source>
        <strain evidence="1 2">PCL1601</strain>
    </source>
</reference>
<protein>
    <submittedName>
        <fullName evidence="1">Uncharacterized protein</fullName>
    </submittedName>
</protein>
<dbReference type="OrthoDB" id="9035415at2"/>
<accession>A0A1Q8EPP4</accession>
<dbReference type="EMBL" id="MSCT01000011">
    <property type="protein sequence ID" value="OLF53767.1"/>
    <property type="molecule type" value="Genomic_DNA"/>
</dbReference>
<sequence length="210" mass="23586">MRKTLIEFHDRRQGFQYWAVDEHGKVTRSWPEHNHTWLGIEVTNLIGLKSGGVVEFLLDGHPGRVESTVRSVKPLTPIDVPVSLIGGNYCAGFVQGPRAYSLQERCAVKLVAEKIFAGYPFSIERLDPQATGGLDSKWRITPEGCDMSEISRTRQAAIEYPYGSTVKLKYYNDDSCIGWAHRGDNGELLSAYGRTPLDPDAWTVVEERED</sequence>
<name>A0A1Q8EPP4_9PSED</name>
<dbReference type="Proteomes" id="UP000185578">
    <property type="component" value="Unassembled WGS sequence"/>
</dbReference>
<gene>
    <name evidence="1" type="ORF">BTN82_14960</name>
</gene>
<dbReference type="RefSeq" id="WP_075119904.1">
    <property type="nucleotide sequence ID" value="NZ_MSCT01000011.1"/>
</dbReference>